<dbReference type="PANTHER" id="PTHR11505">
    <property type="entry name" value="L1 TRANSPOSABLE ELEMENT-RELATED"/>
    <property type="match status" value="1"/>
</dbReference>
<organism evidence="6 8">
    <name type="scientific">Parnassius mnemosyne</name>
    <name type="common">clouded apollo</name>
    <dbReference type="NCBI Taxonomy" id="213953"/>
    <lineage>
        <taxon>Eukaryota</taxon>
        <taxon>Metazoa</taxon>
        <taxon>Ecdysozoa</taxon>
        <taxon>Arthropoda</taxon>
        <taxon>Hexapoda</taxon>
        <taxon>Insecta</taxon>
        <taxon>Pterygota</taxon>
        <taxon>Neoptera</taxon>
        <taxon>Endopterygota</taxon>
        <taxon>Lepidoptera</taxon>
        <taxon>Glossata</taxon>
        <taxon>Ditrysia</taxon>
        <taxon>Papilionoidea</taxon>
        <taxon>Papilionidae</taxon>
        <taxon>Parnassiinae</taxon>
        <taxon>Parnassini</taxon>
        <taxon>Parnassius</taxon>
        <taxon>Driopa</taxon>
    </lineage>
</organism>
<name>A0AAV1L8Z2_9NEOP</name>
<dbReference type="AlphaFoldDB" id="A0AAV1L8Z2"/>
<evidence type="ECO:0000256" key="3">
    <source>
        <dbReference type="ARBA" id="ARBA00022833"/>
    </source>
</evidence>
<evidence type="ECO:0000313" key="6">
    <source>
        <dbReference type="EMBL" id="CAK1590847.1"/>
    </source>
</evidence>
<evidence type="ECO:0000256" key="4">
    <source>
        <dbReference type="SAM" id="Coils"/>
    </source>
</evidence>
<dbReference type="InterPro" id="IPR004244">
    <property type="entry name" value="Transposase_22"/>
</dbReference>
<dbReference type="InterPro" id="IPR019787">
    <property type="entry name" value="Znf_PHD-finger"/>
</dbReference>
<dbReference type="Proteomes" id="UP001314205">
    <property type="component" value="Unassembled WGS sequence"/>
</dbReference>
<protein>
    <recommendedName>
        <fullName evidence="5">Zinc finger PHD-type domain-containing protein</fullName>
    </recommendedName>
</protein>
<comment type="caution">
    <text evidence="6">The sequence shown here is derived from an EMBL/GenBank/DDBJ whole genome shotgun (WGS) entry which is preliminary data.</text>
</comment>
<dbReference type="InterPro" id="IPR001965">
    <property type="entry name" value="Znf_PHD"/>
</dbReference>
<dbReference type="SUPFAM" id="SSF57903">
    <property type="entry name" value="FYVE/PHD zinc finger"/>
    <property type="match status" value="1"/>
</dbReference>
<sequence length="350" mass="39943">MTSLNLEWGCCTAGNEDDNYVKCSKCKAAYHYLCLSAGQKKLMPTNVPKDWLCPKCRESTPKGSKNDNTPIRQLQNVTVRPSKRPAMSSPPCKQDSLVTREGIREIMEEVLLKHMEDFKMHFCSELSRVKEEVSSINKAMNYMSDQVEDILLKYNESHSLIKTLQKREGEMQSSIKNLTARINQLEQNTRSKNIEIQCVPEKKSENLIGIVKQLSNVVGLDLQDENIIHVTRTAKVNPESKRPRSIIVELSNTRVRDSFLSAVIKFNRLKSNKSDKLNSTHLGYSGPTSAIFVMEHLSPVNKSLHAAARQIAKEKDYKYVWVRGGRIFMRKSDVSRYIYIKDDSVLSNLK</sequence>
<evidence type="ECO:0000259" key="5">
    <source>
        <dbReference type="SMART" id="SM00249"/>
    </source>
</evidence>
<evidence type="ECO:0000256" key="1">
    <source>
        <dbReference type="ARBA" id="ARBA00022723"/>
    </source>
</evidence>
<dbReference type="Gene3D" id="3.30.40.10">
    <property type="entry name" value="Zinc/RING finger domain, C3HC4 (zinc finger)"/>
    <property type="match status" value="1"/>
</dbReference>
<dbReference type="Pfam" id="PF00628">
    <property type="entry name" value="PHD"/>
    <property type="match status" value="1"/>
</dbReference>
<dbReference type="InterPro" id="IPR057251">
    <property type="entry name" value="FP_C"/>
</dbReference>
<dbReference type="Pfam" id="PF25298">
    <property type="entry name" value="Baculo_FP_2nd"/>
    <property type="match status" value="1"/>
</dbReference>
<keyword evidence="8" id="KW-1185">Reference proteome</keyword>
<evidence type="ECO:0000256" key="2">
    <source>
        <dbReference type="ARBA" id="ARBA00022771"/>
    </source>
</evidence>
<evidence type="ECO:0000313" key="8">
    <source>
        <dbReference type="Proteomes" id="UP001314205"/>
    </source>
</evidence>
<evidence type="ECO:0000313" key="7">
    <source>
        <dbReference type="EMBL" id="CAK1591278.1"/>
    </source>
</evidence>
<keyword evidence="1" id="KW-0479">Metal-binding</keyword>
<feature type="coiled-coil region" evidence="4">
    <location>
        <begin position="161"/>
        <end position="195"/>
    </location>
</feature>
<keyword evidence="2" id="KW-0863">Zinc-finger</keyword>
<dbReference type="InterPro" id="IPR011011">
    <property type="entry name" value="Znf_FYVE_PHD"/>
</dbReference>
<dbReference type="EMBL" id="CAVLGL010000086">
    <property type="protein sequence ID" value="CAK1591278.1"/>
    <property type="molecule type" value="Genomic_DNA"/>
</dbReference>
<accession>A0AAV1L8Z2</accession>
<feature type="domain" description="Zinc finger PHD-type" evidence="5">
    <location>
        <begin position="10"/>
        <end position="57"/>
    </location>
</feature>
<dbReference type="Gene3D" id="3.30.70.1820">
    <property type="entry name" value="L1 transposable element, RRM domain"/>
    <property type="match status" value="1"/>
</dbReference>
<dbReference type="EMBL" id="CAVLGL010000086">
    <property type="protein sequence ID" value="CAK1590847.1"/>
    <property type="molecule type" value="Genomic_DNA"/>
</dbReference>
<keyword evidence="3" id="KW-0862">Zinc</keyword>
<proteinExistence type="predicted"/>
<dbReference type="GO" id="GO:0008270">
    <property type="term" value="F:zinc ion binding"/>
    <property type="evidence" value="ECO:0007669"/>
    <property type="project" value="UniProtKB-KW"/>
</dbReference>
<reference evidence="6 8" key="1">
    <citation type="submission" date="2023-11" db="EMBL/GenBank/DDBJ databases">
        <authorList>
            <person name="Hedman E."/>
            <person name="Englund M."/>
            <person name="Stromberg M."/>
            <person name="Nyberg Akerstrom W."/>
            <person name="Nylinder S."/>
            <person name="Jareborg N."/>
            <person name="Kallberg Y."/>
            <person name="Kronander E."/>
        </authorList>
    </citation>
    <scope>NUCLEOTIDE SEQUENCE [LARGE SCALE GENOMIC DNA]</scope>
</reference>
<keyword evidence="4" id="KW-0175">Coiled coil</keyword>
<gene>
    <name evidence="6" type="ORF">PARMNEM_LOCUS11155</name>
    <name evidence="7" type="ORF">PARMNEM_LOCUS11540</name>
</gene>
<dbReference type="SMART" id="SM00249">
    <property type="entry name" value="PHD"/>
    <property type="match status" value="1"/>
</dbReference>
<dbReference type="InterPro" id="IPR013083">
    <property type="entry name" value="Znf_RING/FYVE/PHD"/>
</dbReference>